<evidence type="ECO:0000259" key="1">
    <source>
        <dbReference type="Pfam" id="PF12697"/>
    </source>
</evidence>
<name>A0A429YDE0_9HYPH</name>
<reference evidence="2 3" key="1">
    <citation type="submission" date="2018-12" db="EMBL/GenBank/DDBJ databases">
        <title>Mesorhizobium carbonis sp. nov., isolated from coal mine water.</title>
        <authorList>
            <person name="Xin W."/>
            <person name="Xu Z."/>
            <person name="Xiang F."/>
            <person name="Zhang J."/>
            <person name="Xi L."/>
            <person name="Liu J."/>
        </authorList>
    </citation>
    <scope>NUCLEOTIDE SEQUENCE [LARGE SCALE GENOMIC DNA]</scope>
    <source>
        <strain evidence="2 3">B2.3</strain>
    </source>
</reference>
<gene>
    <name evidence="2" type="ORF">EJC49_25105</name>
</gene>
<dbReference type="Pfam" id="PF12697">
    <property type="entry name" value="Abhydrolase_6"/>
    <property type="match status" value="1"/>
</dbReference>
<evidence type="ECO:0000313" key="2">
    <source>
        <dbReference type="EMBL" id="RST79476.1"/>
    </source>
</evidence>
<accession>A0A429YDE0</accession>
<feature type="domain" description="AB hydrolase-1" evidence="1">
    <location>
        <begin position="88"/>
        <end position="280"/>
    </location>
</feature>
<dbReference type="Proteomes" id="UP000278398">
    <property type="component" value="Unassembled WGS sequence"/>
</dbReference>
<dbReference type="RefSeq" id="WP_126702660.1">
    <property type="nucleotide sequence ID" value="NZ_RWKW01000159.1"/>
</dbReference>
<dbReference type="AlphaFoldDB" id="A0A429YDE0"/>
<protein>
    <submittedName>
        <fullName evidence="2">Alpha/beta fold hydrolase</fullName>
    </submittedName>
</protein>
<dbReference type="PRINTS" id="PR00111">
    <property type="entry name" value="ABHYDROLASE"/>
</dbReference>
<dbReference type="Gene3D" id="3.40.50.1820">
    <property type="entry name" value="alpha/beta hydrolase"/>
    <property type="match status" value="1"/>
</dbReference>
<dbReference type="InterPro" id="IPR000073">
    <property type="entry name" value="AB_hydrolase_1"/>
</dbReference>
<dbReference type="OrthoDB" id="9785847at2"/>
<dbReference type="EMBL" id="RWKW01000159">
    <property type="protein sequence ID" value="RST79476.1"/>
    <property type="molecule type" value="Genomic_DNA"/>
</dbReference>
<dbReference type="SUPFAM" id="SSF53474">
    <property type="entry name" value="alpha/beta-Hydrolases"/>
    <property type="match status" value="1"/>
</dbReference>
<organism evidence="2 3">
    <name type="scientific">Aquibium carbonis</name>
    <dbReference type="NCBI Taxonomy" id="2495581"/>
    <lineage>
        <taxon>Bacteria</taxon>
        <taxon>Pseudomonadati</taxon>
        <taxon>Pseudomonadota</taxon>
        <taxon>Alphaproteobacteria</taxon>
        <taxon>Hyphomicrobiales</taxon>
        <taxon>Phyllobacteriaceae</taxon>
        <taxon>Aquibium</taxon>
    </lineage>
</organism>
<sequence>MASFPLSVIRSTFRVADHLAPVLAGRAAFELFCRTPDPTRLNDKERRAIAQASAFMEEARHHRLPIRSGHVVAHDFRPPQGTPFRRTVLVLHGWRSRTEHMAALVDALRRAGSRVVALDLPGHGASSGRRLTMANAVEAASAAGDWFGPFAAVVGHSFGGAVAVNAVTGSIPRFAPVTTDRLVLISAPNSMPAYFADFGRMLSLGPRAQTALFDHVERIAGRPLERFVGASQLAEVEVPTLVIHAPDDKEVSAEDAKAYAAAGRHVRLVWAPGLGHRRIVAGPGVLAELAGFVAGETDVCAVH</sequence>
<dbReference type="PANTHER" id="PTHR43689">
    <property type="entry name" value="HYDROLASE"/>
    <property type="match status" value="1"/>
</dbReference>
<comment type="caution">
    <text evidence="2">The sequence shown here is derived from an EMBL/GenBank/DDBJ whole genome shotgun (WGS) entry which is preliminary data.</text>
</comment>
<dbReference type="PANTHER" id="PTHR43689:SF8">
    <property type="entry name" value="ALPHA_BETA-HYDROLASES SUPERFAMILY PROTEIN"/>
    <property type="match status" value="1"/>
</dbReference>
<keyword evidence="3" id="KW-1185">Reference proteome</keyword>
<dbReference type="GO" id="GO:0016787">
    <property type="term" value="F:hydrolase activity"/>
    <property type="evidence" value="ECO:0007669"/>
    <property type="project" value="UniProtKB-KW"/>
</dbReference>
<dbReference type="InterPro" id="IPR029058">
    <property type="entry name" value="AB_hydrolase_fold"/>
</dbReference>
<proteinExistence type="predicted"/>
<keyword evidence="2" id="KW-0378">Hydrolase</keyword>
<evidence type="ECO:0000313" key="3">
    <source>
        <dbReference type="Proteomes" id="UP000278398"/>
    </source>
</evidence>